<dbReference type="InterPro" id="IPR029045">
    <property type="entry name" value="ClpP/crotonase-like_dom_sf"/>
</dbReference>
<evidence type="ECO:0000313" key="6">
    <source>
        <dbReference type="Proteomes" id="UP000076715"/>
    </source>
</evidence>
<evidence type="ECO:0000313" key="5">
    <source>
        <dbReference type="EMBL" id="KZS41895.1"/>
    </source>
</evidence>
<dbReference type="GO" id="GO:0008233">
    <property type="term" value="F:peptidase activity"/>
    <property type="evidence" value="ECO:0007669"/>
    <property type="project" value="InterPro"/>
</dbReference>
<feature type="region of interest" description="Disordered" evidence="3">
    <location>
        <begin position="407"/>
        <end position="433"/>
    </location>
</feature>
<comment type="caution">
    <text evidence="5">The sequence shown here is derived from an EMBL/GenBank/DDBJ whole genome shotgun (WGS) entry which is preliminary data.</text>
</comment>
<evidence type="ECO:0000256" key="1">
    <source>
        <dbReference type="ARBA" id="ARBA00008683"/>
    </source>
</evidence>
<dbReference type="SUPFAM" id="SSF52096">
    <property type="entry name" value="ClpP/crotonase"/>
    <property type="match status" value="1"/>
</dbReference>
<dbReference type="EMBL" id="LQRT01000002">
    <property type="protein sequence ID" value="KZS41895.1"/>
    <property type="molecule type" value="Genomic_DNA"/>
</dbReference>
<dbReference type="PANTHER" id="PTHR42987">
    <property type="entry name" value="PEPTIDASE S49"/>
    <property type="match status" value="1"/>
</dbReference>
<keyword evidence="6" id="KW-1185">Reference proteome</keyword>
<feature type="coiled-coil region" evidence="2">
    <location>
        <begin position="331"/>
        <end position="365"/>
    </location>
</feature>
<reference evidence="5 6" key="1">
    <citation type="submission" date="2016-01" db="EMBL/GenBank/DDBJ databases">
        <title>The draft genome sequence of Aquimarina sp. RZW4-3-2.</title>
        <authorList>
            <person name="Wang Y."/>
        </authorList>
    </citation>
    <scope>NUCLEOTIDE SEQUENCE [LARGE SCALE GENOMIC DNA]</scope>
    <source>
        <strain evidence="5 6">RZW4-3-2</strain>
    </source>
</reference>
<organism evidence="5 6">
    <name type="scientific">Aquimarina aggregata</name>
    <dbReference type="NCBI Taxonomy" id="1642818"/>
    <lineage>
        <taxon>Bacteria</taxon>
        <taxon>Pseudomonadati</taxon>
        <taxon>Bacteroidota</taxon>
        <taxon>Flavobacteriia</taxon>
        <taxon>Flavobacteriales</taxon>
        <taxon>Flavobacteriaceae</taxon>
        <taxon>Aquimarina</taxon>
    </lineage>
</organism>
<dbReference type="STRING" id="1642818.AWE51_00165"/>
<dbReference type="InterPro" id="IPR002142">
    <property type="entry name" value="Peptidase_S49"/>
</dbReference>
<dbReference type="AlphaFoldDB" id="A0A163BY94"/>
<comment type="similarity">
    <text evidence="1">Belongs to the peptidase S49 family.</text>
</comment>
<name>A0A163BY94_9FLAO</name>
<evidence type="ECO:0000256" key="2">
    <source>
        <dbReference type="SAM" id="Coils"/>
    </source>
</evidence>
<dbReference type="OrthoDB" id="1490107at2"/>
<dbReference type="RefSeq" id="WP_066308667.1">
    <property type="nucleotide sequence ID" value="NZ_LQRT01000002.1"/>
</dbReference>
<sequence length="433" mass="47125">MDNNLGNLYSLLAGKWMIEDQFANSLAPYLINILKKGDLPESNKTKPTGFVYMSTDGIVSEETDTDQKYVAVLSIKGPILKYSQFCGPQGTKSMVNILEKWSDDQNVVGVLLDIDSGGGQVAGTGEFAHYLHNYKKPIVAYTDGMICSAAFYIASATNEIIANSHADCIGSIGTMIKYLDIDGYYEKMGAKVIEVYATKSTHKNNAFRKAKEGDLKPMIKEELDPINEVFHNEVLEYRPQVIKENLNGHHTSSMDQAKELGLIDVIGDKQYAIDRVFALAEQNNQNQNNQDMSGENKNYGQIAAATGQEELKLSSKILSGKKGVFLTQSQLELLEQKLEGHDSALNTALEAVDEKTKEVTTLEATAATIETSVSNALETADLEAGEDINASITQLGTKVKEYGAQAGSEGTKVISKGDRDTGEGESTAIMDSI</sequence>
<protein>
    <recommendedName>
        <fullName evidence="4">Peptidase S49 domain-containing protein</fullName>
    </recommendedName>
</protein>
<dbReference type="GO" id="GO:0006508">
    <property type="term" value="P:proteolysis"/>
    <property type="evidence" value="ECO:0007669"/>
    <property type="project" value="InterPro"/>
</dbReference>
<dbReference type="Gene3D" id="3.90.226.10">
    <property type="entry name" value="2-enoyl-CoA Hydratase, Chain A, domain 1"/>
    <property type="match status" value="1"/>
</dbReference>
<dbReference type="Proteomes" id="UP000076715">
    <property type="component" value="Unassembled WGS sequence"/>
</dbReference>
<proteinExistence type="inferred from homology"/>
<dbReference type="Pfam" id="PF01343">
    <property type="entry name" value="Peptidase_S49"/>
    <property type="match status" value="1"/>
</dbReference>
<gene>
    <name evidence="5" type="ORF">AWE51_00165</name>
</gene>
<keyword evidence="2" id="KW-0175">Coiled coil</keyword>
<evidence type="ECO:0000256" key="3">
    <source>
        <dbReference type="SAM" id="MobiDB-lite"/>
    </source>
</evidence>
<feature type="domain" description="Peptidase S49" evidence="4">
    <location>
        <begin position="134"/>
        <end position="281"/>
    </location>
</feature>
<evidence type="ECO:0000259" key="4">
    <source>
        <dbReference type="Pfam" id="PF01343"/>
    </source>
</evidence>
<dbReference type="PANTHER" id="PTHR42987:SF7">
    <property type="entry name" value="SIGNAL PEPTIDE PEPTIDASE SPPA-RELATED"/>
    <property type="match status" value="1"/>
</dbReference>
<accession>A0A163BY94</accession>